<dbReference type="EMBL" id="BJXN01000017">
    <property type="protein sequence ID" value="GEM90625.1"/>
    <property type="molecule type" value="Genomic_DNA"/>
</dbReference>
<dbReference type="NCBIfam" id="TIGR02593">
    <property type="entry name" value="CRISPR_cas5"/>
    <property type="match status" value="1"/>
</dbReference>
<dbReference type="Pfam" id="PF09704">
    <property type="entry name" value="Cas_Cas5d"/>
    <property type="match status" value="1"/>
</dbReference>
<dbReference type="GO" id="GO:0003723">
    <property type="term" value="F:RNA binding"/>
    <property type="evidence" value="ECO:0007669"/>
    <property type="project" value="InterPro"/>
</dbReference>
<dbReference type="Proteomes" id="UP000321827">
    <property type="component" value="Unassembled WGS sequence"/>
</dbReference>
<dbReference type="RefSeq" id="WP_147148530.1">
    <property type="nucleotide sequence ID" value="NZ_BJXN01000017.1"/>
</dbReference>
<gene>
    <name evidence="2" type="ORF">ODE01S_20590</name>
</gene>
<dbReference type="InterPro" id="IPR021124">
    <property type="entry name" value="CRISPR-assoc_prot_Cas5"/>
</dbReference>
<dbReference type="GO" id="GO:0043571">
    <property type="term" value="P:maintenance of CRISPR repeat elements"/>
    <property type="evidence" value="ECO:0007669"/>
    <property type="project" value="InterPro"/>
</dbReference>
<name>A0A511RLU8_9DEIN</name>
<protein>
    <submittedName>
        <fullName evidence="2">Type I-E CRISPR-associated protein Cas5/CasD</fullName>
    </submittedName>
</protein>
<accession>A0A511RLU8</accession>
<dbReference type="InterPro" id="IPR013422">
    <property type="entry name" value="CRISPR-assoc_prot_Cas5_N"/>
</dbReference>
<dbReference type="OrthoDB" id="3189549at2"/>
<reference evidence="2 3" key="1">
    <citation type="submission" date="2019-07" db="EMBL/GenBank/DDBJ databases">
        <title>Whole genome shotgun sequence of Oceanithermus desulfurans NBRC 100063.</title>
        <authorList>
            <person name="Hosoyama A."/>
            <person name="Uohara A."/>
            <person name="Ohji S."/>
            <person name="Ichikawa N."/>
        </authorList>
    </citation>
    <scope>NUCLEOTIDE SEQUENCE [LARGE SCALE GENOMIC DNA]</scope>
    <source>
        <strain evidence="2 3">NBRC 100063</strain>
    </source>
</reference>
<dbReference type="AlphaFoldDB" id="A0A511RLU8"/>
<sequence>MATLLLKLVGPIQSWGSRSRFDHRDTEREPTKSGVLGLVAAALGRDRSEPVDDLAQLRLGVRVDREGTPATDYQTAQNVIKASVTREQWRRAREKRKTTGTQDTVVSRRHYLADAAFLVGLEGDAGLLEKVELALHNPRWTLFLGRKGYLPGEPVYFPEGGVAKDGLETALAYGPLLIDPSEQGTHVRYAIELDPGCRASLPWQVRELWDQPLAPFAERRFGARLVGEIALPWGEVPQCT</sequence>
<dbReference type="NCBIfam" id="TIGR01868">
    <property type="entry name" value="casD_Cas5e"/>
    <property type="match status" value="1"/>
</dbReference>
<organism evidence="2 3">
    <name type="scientific">Oceanithermus desulfurans NBRC 100063</name>
    <dbReference type="NCBI Taxonomy" id="1227550"/>
    <lineage>
        <taxon>Bacteria</taxon>
        <taxon>Thermotogati</taxon>
        <taxon>Deinococcota</taxon>
        <taxon>Deinococci</taxon>
        <taxon>Thermales</taxon>
        <taxon>Thermaceae</taxon>
        <taxon>Oceanithermus</taxon>
    </lineage>
</organism>
<proteinExistence type="predicted"/>
<dbReference type="CDD" id="cd09756">
    <property type="entry name" value="Cas5_I-E"/>
    <property type="match status" value="1"/>
</dbReference>
<evidence type="ECO:0000256" key="1">
    <source>
        <dbReference type="ARBA" id="ARBA00023118"/>
    </source>
</evidence>
<evidence type="ECO:0000313" key="2">
    <source>
        <dbReference type="EMBL" id="GEM90625.1"/>
    </source>
</evidence>
<dbReference type="InterPro" id="IPR010147">
    <property type="entry name" value="CRISPR-assoc_prot_CasD"/>
</dbReference>
<evidence type="ECO:0000313" key="3">
    <source>
        <dbReference type="Proteomes" id="UP000321827"/>
    </source>
</evidence>
<dbReference type="Gene3D" id="3.30.70.2660">
    <property type="match status" value="1"/>
</dbReference>
<comment type="caution">
    <text evidence="2">The sequence shown here is derived from an EMBL/GenBank/DDBJ whole genome shotgun (WGS) entry which is preliminary data.</text>
</comment>
<keyword evidence="1" id="KW-0051">Antiviral defense</keyword>
<dbReference type="GO" id="GO:0051607">
    <property type="term" value="P:defense response to virus"/>
    <property type="evidence" value="ECO:0007669"/>
    <property type="project" value="UniProtKB-KW"/>
</dbReference>